<dbReference type="EMBL" id="MLJW01000370">
    <property type="protein sequence ID" value="OIQ88485.1"/>
    <property type="molecule type" value="Genomic_DNA"/>
</dbReference>
<keyword evidence="1" id="KW-1003">Cell membrane</keyword>
<evidence type="ECO:0000313" key="6">
    <source>
        <dbReference type="EMBL" id="OIQ88485.1"/>
    </source>
</evidence>
<dbReference type="PROSITE" id="PS51257">
    <property type="entry name" value="PROKAR_LIPOPROTEIN"/>
    <property type="match status" value="1"/>
</dbReference>
<dbReference type="InterPro" id="IPR012451">
    <property type="entry name" value="DUF1656"/>
</dbReference>
<reference evidence="6" key="1">
    <citation type="submission" date="2016-10" db="EMBL/GenBank/DDBJ databases">
        <title>Sequence of Gallionella enrichment culture.</title>
        <authorList>
            <person name="Poehlein A."/>
            <person name="Muehling M."/>
            <person name="Daniel R."/>
        </authorList>
    </citation>
    <scope>NUCLEOTIDE SEQUENCE</scope>
</reference>
<evidence type="ECO:0000256" key="4">
    <source>
        <dbReference type="ARBA" id="ARBA00023136"/>
    </source>
</evidence>
<proteinExistence type="predicted"/>
<keyword evidence="2 5" id="KW-0812">Transmembrane</keyword>
<protein>
    <submittedName>
        <fullName evidence="6">Protein AaeX</fullName>
    </submittedName>
</protein>
<dbReference type="Pfam" id="PF07869">
    <property type="entry name" value="DUF1656"/>
    <property type="match status" value="1"/>
</dbReference>
<gene>
    <name evidence="6" type="primary">aaeX_2</name>
    <name evidence="6" type="ORF">GALL_296190</name>
</gene>
<feature type="transmembrane region" description="Helical" evidence="5">
    <location>
        <begin position="42"/>
        <end position="64"/>
    </location>
</feature>
<keyword evidence="3 5" id="KW-1133">Transmembrane helix</keyword>
<dbReference type="AlphaFoldDB" id="A0A1J5RK21"/>
<evidence type="ECO:0000256" key="5">
    <source>
        <dbReference type="SAM" id="Phobius"/>
    </source>
</evidence>
<evidence type="ECO:0000256" key="3">
    <source>
        <dbReference type="ARBA" id="ARBA00022989"/>
    </source>
</evidence>
<comment type="caution">
    <text evidence="6">The sequence shown here is derived from an EMBL/GenBank/DDBJ whole genome shotgun (WGS) entry which is preliminary data.</text>
</comment>
<evidence type="ECO:0000256" key="1">
    <source>
        <dbReference type="ARBA" id="ARBA00022475"/>
    </source>
</evidence>
<name>A0A1J5RK21_9ZZZZ</name>
<organism evidence="6">
    <name type="scientific">mine drainage metagenome</name>
    <dbReference type="NCBI Taxonomy" id="410659"/>
    <lineage>
        <taxon>unclassified sequences</taxon>
        <taxon>metagenomes</taxon>
        <taxon>ecological metagenomes</taxon>
    </lineage>
</organism>
<keyword evidence="4 5" id="KW-0472">Membrane</keyword>
<sequence>MPREIALLDALVPTLLFAFLAAGCAALALDWLLTHHGLYRHVWYPALFRLALFVCLFAAGGLWIY</sequence>
<evidence type="ECO:0000256" key="2">
    <source>
        <dbReference type="ARBA" id="ARBA00022692"/>
    </source>
</evidence>
<accession>A0A1J5RK21</accession>